<dbReference type="AlphaFoldDB" id="A0A2T4IG09"/>
<dbReference type="GO" id="GO:0015221">
    <property type="term" value="F:lipopolysaccharide transmembrane transporter activity"/>
    <property type="evidence" value="ECO:0007669"/>
    <property type="project" value="InterPro"/>
</dbReference>
<name>A0A2T4IG09_9RHOO</name>
<evidence type="ECO:0000313" key="6">
    <source>
        <dbReference type="EMBL" id="PTD96687.1"/>
    </source>
</evidence>
<keyword evidence="7" id="KW-1185">Reference proteome</keyword>
<dbReference type="GO" id="GO:0017089">
    <property type="term" value="F:glycolipid transfer activity"/>
    <property type="evidence" value="ECO:0007669"/>
    <property type="project" value="TreeGrafter"/>
</dbReference>
<dbReference type="OrthoDB" id="8589410at2"/>
<dbReference type="NCBIfam" id="TIGR04409">
    <property type="entry name" value="LptC_YrbK"/>
    <property type="match status" value="1"/>
</dbReference>
<keyword evidence="1" id="KW-1003">Cell membrane</keyword>
<dbReference type="Proteomes" id="UP000241193">
    <property type="component" value="Unassembled WGS sequence"/>
</dbReference>
<protein>
    <submittedName>
        <fullName evidence="6">LPS export ABC transporter periplasmic protein LptC</fullName>
    </submittedName>
</protein>
<keyword evidence="3" id="KW-0812">Transmembrane</keyword>
<dbReference type="InterPro" id="IPR010664">
    <property type="entry name" value="LipoPS_assembly_LptC-rel"/>
</dbReference>
<organism evidence="6 7">
    <name type="scientific">Pseudothauera lacus</name>
    <dbReference type="NCBI Taxonomy" id="2136175"/>
    <lineage>
        <taxon>Bacteria</taxon>
        <taxon>Pseudomonadati</taxon>
        <taxon>Pseudomonadota</taxon>
        <taxon>Betaproteobacteria</taxon>
        <taxon>Rhodocyclales</taxon>
        <taxon>Zoogloeaceae</taxon>
        <taxon>Pseudothauera</taxon>
    </lineage>
</organism>
<evidence type="ECO:0000313" key="7">
    <source>
        <dbReference type="Proteomes" id="UP000241193"/>
    </source>
</evidence>
<dbReference type="InterPro" id="IPR026265">
    <property type="entry name" value="LptC"/>
</dbReference>
<dbReference type="Pfam" id="PF06835">
    <property type="entry name" value="LptC"/>
    <property type="match status" value="1"/>
</dbReference>
<keyword evidence="5" id="KW-0472">Membrane</keyword>
<reference evidence="6 7" key="2">
    <citation type="submission" date="2018-04" db="EMBL/GenBank/DDBJ databases">
        <title>Thauera lacus sp. nov., isolated from an saline lake in Inner Mongolia, China.</title>
        <authorList>
            <person name="Liang Q.-Y."/>
        </authorList>
    </citation>
    <scope>NUCLEOTIDE SEQUENCE [LARGE SCALE GENOMIC DNA]</scope>
    <source>
        <strain evidence="6 7">D20</strain>
    </source>
</reference>
<dbReference type="InterPro" id="IPR052363">
    <property type="entry name" value="LPS_export_LptC"/>
</dbReference>
<comment type="caution">
    <text evidence="6">The sequence shown here is derived from an EMBL/GenBank/DDBJ whole genome shotgun (WGS) entry which is preliminary data.</text>
</comment>
<evidence type="ECO:0000256" key="3">
    <source>
        <dbReference type="ARBA" id="ARBA00022692"/>
    </source>
</evidence>
<proteinExistence type="predicted"/>
<evidence type="ECO:0000256" key="1">
    <source>
        <dbReference type="ARBA" id="ARBA00022475"/>
    </source>
</evidence>
<dbReference type="PANTHER" id="PTHR37481:SF1">
    <property type="entry name" value="LIPOPOLYSACCHARIDE EXPORT SYSTEM PROTEIN LPTC"/>
    <property type="match status" value="1"/>
</dbReference>
<evidence type="ECO:0000256" key="5">
    <source>
        <dbReference type="ARBA" id="ARBA00023136"/>
    </source>
</evidence>
<dbReference type="EMBL" id="PZKC01000005">
    <property type="protein sequence ID" value="PTD96687.1"/>
    <property type="molecule type" value="Genomic_DNA"/>
</dbReference>
<keyword evidence="4" id="KW-1133">Transmembrane helix</keyword>
<dbReference type="GO" id="GO:0030288">
    <property type="term" value="C:outer membrane-bounded periplasmic space"/>
    <property type="evidence" value="ECO:0007669"/>
    <property type="project" value="TreeGrafter"/>
</dbReference>
<accession>A0A2T4IG09</accession>
<reference evidence="6 7" key="1">
    <citation type="submission" date="2018-03" db="EMBL/GenBank/DDBJ databases">
        <authorList>
            <person name="Keele B.F."/>
        </authorList>
    </citation>
    <scope>NUCLEOTIDE SEQUENCE [LARGE SCALE GENOMIC DNA]</scope>
    <source>
        <strain evidence="6 7">D20</strain>
    </source>
</reference>
<gene>
    <name evidence="6" type="primary">lptC</name>
    <name evidence="6" type="ORF">C8261_07705</name>
</gene>
<dbReference type="GO" id="GO:0005886">
    <property type="term" value="C:plasma membrane"/>
    <property type="evidence" value="ECO:0007669"/>
    <property type="project" value="InterPro"/>
</dbReference>
<sequence>MSITSPAVPAGAAPCARCATTSSPPRVISTPCWRAIWSSAAVAIPAHRLYPILALTLLAALTLWLARVSAPEDPRERAGSREKADFIAEQTRLTSFDVDGRMRYELLAERITHYPQTDVTTLLQPRLEQRADDGVLYLQSKHGELRQRGDEVWLSGDVRVRRINHDDPRPMTLVSETLTLWPDEHRAHTATPVVITRGGSVVRARGMTADNIFGTLELDGRVYATMPR</sequence>
<dbReference type="Gene3D" id="2.60.450.10">
    <property type="entry name" value="Lipopolysaccharide (LPS) transport protein A like domain"/>
    <property type="match status" value="1"/>
</dbReference>
<evidence type="ECO:0000256" key="4">
    <source>
        <dbReference type="ARBA" id="ARBA00022989"/>
    </source>
</evidence>
<evidence type="ECO:0000256" key="2">
    <source>
        <dbReference type="ARBA" id="ARBA00022519"/>
    </source>
</evidence>
<dbReference type="PANTHER" id="PTHR37481">
    <property type="entry name" value="LIPOPOLYSACCHARIDE EXPORT SYSTEM PROTEIN LPTC"/>
    <property type="match status" value="1"/>
</dbReference>
<keyword evidence="2" id="KW-0997">Cell inner membrane</keyword>